<evidence type="ECO:0008006" key="3">
    <source>
        <dbReference type="Google" id="ProtNLM"/>
    </source>
</evidence>
<dbReference type="Proteomes" id="UP000076532">
    <property type="component" value="Unassembled WGS sequence"/>
</dbReference>
<keyword evidence="2" id="KW-1185">Reference proteome</keyword>
<proteinExistence type="predicted"/>
<name>A0A167WZJ5_9AGAM</name>
<sequence length="276" mass="30910">MSSTVQSAFEAAIVDTCRKHKEAHWKEDDYRACVSIGTEYFVKFDNPRTLWPEIATQIYISKYAQAHADTPRMPRISKVKYHFGDQRTMYMVMEYITLTNPPPDLPERTAEAIRWLSEVPAPPGHVFGPLGGGSPIRHSFFKDHKAPLAFSSIGALERYIEKARTLLSNLRKEPLESVSLSGERLMFMQPDMDPSNFGVDEHGNTVLMDFAEIAMLPESFAAYMLSSNDSLASSLGLSKSFNVASMAVISSCLWMVADSKLGLNEDGYPKASIRKR</sequence>
<protein>
    <recommendedName>
        <fullName evidence="3">Aminoglycoside phosphotransferase domain-containing protein</fullName>
    </recommendedName>
</protein>
<accession>A0A167WZJ5</accession>
<reference evidence="1 2" key="1">
    <citation type="journal article" date="2016" name="Mol. Biol. Evol.">
        <title>Comparative Genomics of Early-Diverging Mushroom-Forming Fungi Provides Insights into the Origins of Lignocellulose Decay Capabilities.</title>
        <authorList>
            <person name="Nagy L.G."/>
            <person name="Riley R."/>
            <person name="Tritt A."/>
            <person name="Adam C."/>
            <person name="Daum C."/>
            <person name="Floudas D."/>
            <person name="Sun H."/>
            <person name="Yadav J.S."/>
            <person name="Pangilinan J."/>
            <person name="Larsson K.H."/>
            <person name="Matsuura K."/>
            <person name="Barry K."/>
            <person name="Labutti K."/>
            <person name="Kuo R."/>
            <person name="Ohm R.A."/>
            <person name="Bhattacharya S.S."/>
            <person name="Shirouzu T."/>
            <person name="Yoshinaga Y."/>
            <person name="Martin F.M."/>
            <person name="Grigoriev I.V."/>
            <person name="Hibbett D.S."/>
        </authorList>
    </citation>
    <scope>NUCLEOTIDE SEQUENCE [LARGE SCALE GENOMIC DNA]</scope>
    <source>
        <strain evidence="1 2">CBS 109695</strain>
    </source>
</reference>
<dbReference type="InterPro" id="IPR011009">
    <property type="entry name" value="Kinase-like_dom_sf"/>
</dbReference>
<organism evidence="1 2">
    <name type="scientific">Athelia psychrophila</name>
    <dbReference type="NCBI Taxonomy" id="1759441"/>
    <lineage>
        <taxon>Eukaryota</taxon>
        <taxon>Fungi</taxon>
        <taxon>Dikarya</taxon>
        <taxon>Basidiomycota</taxon>
        <taxon>Agaricomycotina</taxon>
        <taxon>Agaricomycetes</taxon>
        <taxon>Agaricomycetidae</taxon>
        <taxon>Atheliales</taxon>
        <taxon>Atheliaceae</taxon>
        <taxon>Athelia</taxon>
    </lineage>
</organism>
<evidence type="ECO:0000313" key="1">
    <source>
        <dbReference type="EMBL" id="KZP06660.1"/>
    </source>
</evidence>
<dbReference type="STRING" id="436010.A0A167WZJ5"/>
<dbReference type="OrthoDB" id="3250044at2759"/>
<evidence type="ECO:0000313" key="2">
    <source>
        <dbReference type="Proteomes" id="UP000076532"/>
    </source>
</evidence>
<gene>
    <name evidence="1" type="ORF">FIBSPDRAFT_876331</name>
</gene>
<dbReference type="SUPFAM" id="SSF56112">
    <property type="entry name" value="Protein kinase-like (PK-like)"/>
    <property type="match status" value="1"/>
</dbReference>
<dbReference type="AlphaFoldDB" id="A0A167WZJ5"/>
<dbReference type="EMBL" id="KV417778">
    <property type="protein sequence ID" value="KZP06660.1"/>
    <property type="molecule type" value="Genomic_DNA"/>
</dbReference>